<feature type="transmembrane region" description="Helical" evidence="8">
    <location>
        <begin position="364"/>
        <end position="383"/>
    </location>
</feature>
<feature type="transmembrane region" description="Helical" evidence="8">
    <location>
        <begin position="292"/>
        <end position="311"/>
    </location>
</feature>
<dbReference type="GO" id="GO:0034204">
    <property type="term" value="P:lipid translocation"/>
    <property type="evidence" value="ECO:0007669"/>
    <property type="project" value="TreeGrafter"/>
</dbReference>
<dbReference type="PANTHER" id="PTHR47019">
    <property type="entry name" value="LIPID II FLIPPASE MURJ"/>
    <property type="match status" value="1"/>
</dbReference>
<reference evidence="9" key="1">
    <citation type="submission" date="2016-06" db="EMBL/GenBank/DDBJ databases">
        <title>Identification of putative biosynthetic pathways for the production of bioactive secondary metabolites by the marine actinomycete Kocuria kristinae RUTW2-3.</title>
        <authorList>
            <person name="Waterworth S.C."/>
            <person name="Walmsley T.A."/>
            <person name="Matongo T."/>
            <person name="Davies-Coleman M.T."/>
            <person name="Dorrington R.A."/>
        </authorList>
    </citation>
    <scope>NUCLEOTIDE SEQUENCE [LARGE SCALE GENOMIC DNA]</scope>
    <source>
        <strain evidence="9">RUTW2-3</strain>
    </source>
</reference>
<dbReference type="Pfam" id="PF03023">
    <property type="entry name" value="MurJ"/>
    <property type="match status" value="1"/>
</dbReference>
<dbReference type="GO" id="GO:0009252">
    <property type="term" value="P:peptidoglycan biosynthetic process"/>
    <property type="evidence" value="ECO:0007669"/>
    <property type="project" value="UniProtKB-KW"/>
</dbReference>
<comment type="subcellular location">
    <subcellularLocation>
        <location evidence="1">Cell membrane</location>
        <topology evidence="1">Multi-pass membrane protein</topology>
    </subcellularLocation>
</comment>
<evidence type="ECO:0000256" key="7">
    <source>
        <dbReference type="ARBA" id="ARBA00023136"/>
    </source>
</evidence>
<dbReference type="InterPro" id="IPR051050">
    <property type="entry name" value="Lipid_II_flippase_MurJ/MviN"/>
</dbReference>
<keyword evidence="6 8" id="KW-1133">Transmembrane helix</keyword>
<feature type="transmembrane region" description="Helical" evidence="8">
    <location>
        <begin position="245"/>
        <end position="264"/>
    </location>
</feature>
<evidence type="ECO:0000313" key="10">
    <source>
        <dbReference type="Proteomes" id="UP000053171"/>
    </source>
</evidence>
<dbReference type="PANTHER" id="PTHR47019:SF1">
    <property type="entry name" value="LIPID II FLIPPASE MURJ"/>
    <property type="match status" value="1"/>
</dbReference>
<evidence type="ECO:0000256" key="6">
    <source>
        <dbReference type="ARBA" id="ARBA00022989"/>
    </source>
</evidence>
<dbReference type="GO" id="GO:0015648">
    <property type="term" value="F:lipid-linked peptidoglycan transporter activity"/>
    <property type="evidence" value="ECO:0007669"/>
    <property type="project" value="TreeGrafter"/>
</dbReference>
<evidence type="ECO:0000256" key="1">
    <source>
        <dbReference type="ARBA" id="ARBA00004651"/>
    </source>
</evidence>
<name>A0A199NUX5_9MICC</name>
<feature type="transmembrane region" description="Helical" evidence="8">
    <location>
        <begin position="54"/>
        <end position="72"/>
    </location>
</feature>
<feature type="transmembrane region" description="Helical" evidence="8">
    <location>
        <begin position="127"/>
        <end position="146"/>
    </location>
</feature>
<feature type="transmembrane region" description="Helical" evidence="8">
    <location>
        <begin position="468"/>
        <end position="490"/>
    </location>
</feature>
<evidence type="ECO:0000256" key="8">
    <source>
        <dbReference type="SAM" id="Phobius"/>
    </source>
</evidence>
<evidence type="ECO:0000256" key="3">
    <source>
        <dbReference type="ARBA" id="ARBA00022692"/>
    </source>
</evidence>
<dbReference type="RefSeq" id="WP_064725065.1">
    <property type="nucleotide sequence ID" value="NZ_JBFBMA010000006.1"/>
</dbReference>
<dbReference type="InterPro" id="IPR004268">
    <property type="entry name" value="MurJ"/>
</dbReference>
<keyword evidence="4" id="KW-0133">Cell shape</keyword>
<keyword evidence="2" id="KW-1003">Cell membrane</keyword>
<dbReference type="GO" id="GO:0008360">
    <property type="term" value="P:regulation of cell shape"/>
    <property type="evidence" value="ECO:0007669"/>
    <property type="project" value="UniProtKB-KW"/>
</dbReference>
<proteinExistence type="predicted"/>
<feature type="transmembrane region" description="Helical" evidence="8">
    <location>
        <begin position="502"/>
        <end position="526"/>
    </location>
</feature>
<dbReference type="PRINTS" id="PR01806">
    <property type="entry name" value="VIRFACTRMVIN"/>
</dbReference>
<accession>A0A199NUX5</accession>
<keyword evidence="5" id="KW-0573">Peptidoglycan synthesis</keyword>
<keyword evidence="3 8" id="KW-0812">Transmembrane</keyword>
<organism evidence="9 10">
    <name type="scientific">Rothia kristinae</name>
    <dbReference type="NCBI Taxonomy" id="37923"/>
    <lineage>
        <taxon>Bacteria</taxon>
        <taxon>Bacillati</taxon>
        <taxon>Actinomycetota</taxon>
        <taxon>Actinomycetes</taxon>
        <taxon>Micrococcales</taxon>
        <taxon>Micrococcaceae</taxon>
        <taxon>Rothia</taxon>
    </lineage>
</organism>
<keyword evidence="10" id="KW-1185">Reference proteome</keyword>
<feature type="transmembrane region" description="Helical" evidence="8">
    <location>
        <begin position="332"/>
        <end position="358"/>
    </location>
</feature>
<dbReference type="GO" id="GO:0005886">
    <property type="term" value="C:plasma membrane"/>
    <property type="evidence" value="ECO:0007669"/>
    <property type="project" value="UniProtKB-SubCell"/>
</dbReference>
<comment type="caution">
    <text evidence="9">The sequence shown here is derived from an EMBL/GenBank/DDBJ whole genome shotgun (WGS) entry which is preliminary data.</text>
</comment>
<feature type="transmembrane region" description="Helical" evidence="8">
    <location>
        <begin position="403"/>
        <end position="422"/>
    </location>
</feature>
<feature type="transmembrane region" description="Helical" evidence="8">
    <location>
        <begin position="84"/>
        <end position="107"/>
    </location>
</feature>
<sequence length="544" mass="57437">MATTGVRSSAIMAAGTLVSRILGFLKTMLLAVAIGGATNVGDVFALANTLPNQIYVLVAAGVFNAVLVPQVIKASKHPDGGADYISRLLSLAVIGLFAVTGLVVLLARPIISVMASGWSEQQIDLGVTFALWCFPQIFFYGLYTVVGQILNARGAFGAYMWAPALNNVVAIGALLVFVWLFGTQQSAQHTPESWTSQQTFWLAGMATVGVALQALILFIPLKALKIGLGIKLGWRGIGLRTAGRLASWTLATGVIANLAFLYVAHLATTPAGFRADYDVPIAGNNALDNSTMLYQLPHGVIGLSVATVLFNQMSRSAAEEDRDTLIATLSRGLRITCVATIFCAVALVVFAGPIGVLFGGGGPVAGAVVGQVITVIALGGPFLTTSFMMGRMFYAHEDAKTPLINQAICAAYLIIGGFLIKHIQPDHIVFGLAGLYAGQNILATLLYHRSLRRWLGDYDVANIMTTHLRVTVAALLAGIGGFAVLTLLGGSDFSGFAWSNQITSLITIAAGGTLMGVLYLGALKLLHVRELDGMVRMVRTRLGR</sequence>
<dbReference type="EMBL" id="LJBJ02000004">
    <property type="protein sequence ID" value="OAX52403.1"/>
    <property type="molecule type" value="Genomic_DNA"/>
</dbReference>
<keyword evidence="7 8" id="KW-0472">Membrane</keyword>
<evidence type="ECO:0000256" key="5">
    <source>
        <dbReference type="ARBA" id="ARBA00022984"/>
    </source>
</evidence>
<evidence type="ECO:0000313" key="9">
    <source>
        <dbReference type="EMBL" id="OAX52403.1"/>
    </source>
</evidence>
<feature type="transmembrane region" description="Helical" evidence="8">
    <location>
        <begin position="12"/>
        <end position="34"/>
    </location>
</feature>
<evidence type="ECO:0000256" key="4">
    <source>
        <dbReference type="ARBA" id="ARBA00022960"/>
    </source>
</evidence>
<dbReference type="Proteomes" id="UP000053171">
    <property type="component" value="Unassembled WGS sequence"/>
</dbReference>
<evidence type="ECO:0000256" key="2">
    <source>
        <dbReference type="ARBA" id="ARBA00022475"/>
    </source>
</evidence>
<feature type="transmembrane region" description="Helical" evidence="8">
    <location>
        <begin position="158"/>
        <end position="180"/>
    </location>
</feature>
<dbReference type="AlphaFoldDB" id="A0A199NUX5"/>
<feature type="transmembrane region" description="Helical" evidence="8">
    <location>
        <begin position="200"/>
        <end position="224"/>
    </location>
</feature>
<gene>
    <name evidence="9" type="ORF">AN277_0203340</name>
</gene>
<feature type="transmembrane region" description="Helical" evidence="8">
    <location>
        <begin position="428"/>
        <end position="447"/>
    </location>
</feature>
<protein>
    <submittedName>
        <fullName evidence="9">Virulence factor MviN</fullName>
    </submittedName>
</protein>